<comment type="pathway">
    <text evidence="5">Amine and polyamine biosynthesis; putrescine biosynthesis via L-ornithine pathway; putrescine from L-ornithine: step 1/1.</text>
</comment>
<comment type="subunit">
    <text evidence="7">Homodimer. Only the dimer is catalytically active, as the active sites are constructed of residues from both monomers.</text>
</comment>
<dbReference type="SUPFAM" id="SSF50621">
    <property type="entry name" value="Alanine racemase C-terminal domain-like"/>
    <property type="match status" value="1"/>
</dbReference>
<reference evidence="12" key="1">
    <citation type="submission" date="2024-02" db="EMBL/GenBank/DDBJ databases">
        <authorList>
            <consortium name="ELIXIR-Norway"/>
            <consortium name="Elixir Norway"/>
        </authorList>
    </citation>
    <scope>NUCLEOTIDE SEQUENCE</scope>
</reference>
<evidence type="ECO:0000313" key="13">
    <source>
        <dbReference type="Proteomes" id="UP001497444"/>
    </source>
</evidence>
<dbReference type="EC" id="4.1.1.17" evidence="6"/>
<evidence type="ECO:0000313" key="12">
    <source>
        <dbReference type="EMBL" id="CAK9251075.1"/>
    </source>
</evidence>
<dbReference type="InterPro" id="IPR022653">
    <property type="entry name" value="De-COase2_pyr-phos_BS"/>
</dbReference>
<proteinExistence type="inferred from homology"/>
<feature type="domain" description="Orn/DAP/Arg decarboxylase 2 N-terminal" evidence="11">
    <location>
        <begin position="35"/>
        <end position="276"/>
    </location>
</feature>
<dbReference type="Proteomes" id="UP001497444">
    <property type="component" value="Unassembled WGS sequence"/>
</dbReference>
<dbReference type="PROSITE" id="PS00879">
    <property type="entry name" value="ODR_DC_2_2"/>
    <property type="match status" value="1"/>
</dbReference>
<protein>
    <recommendedName>
        <fullName evidence="6">ornithine decarboxylase</fullName>
        <ecNumber evidence="6">4.1.1.17</ecNumber>
    </recommendedName>
</protein>
<dbReference type="CDD" id="cd00622">
    <property type="entry name" value="PLPDE_III_ODC"/>
    <property type="match status" value="1"/>
</dbReference>
<comment type="caution">
    <text evidence="12">The sequence shown here is derived from an EMBL/GenBank/DDBJ whole genome shotgun (WGS) entry which is preliminary data.</text>
</comment>
<evidence type="ECO:0000256" key="9">
    <source>
        <dbReference type="RuleBase" id="RU003737"/>
    </source>
</evidence>
<evidence type="ECO:0000256" key="2">
    <source>
        <dbReference type="ARBA" id="ARBA00008872"/>
    </source>
</evidence>
<dbReference type="InterPro" id="IPR022657">
    <property type="entry name" value="De-COase2_CS"/>
</dbReference>
<evidence type="ECO:0000256" key="3">
    <source>
        <dbReference type="ARBA" id="ARBA00022898"/>
    </source>
</evidence>
<dbReference type="InterPro" id="IPR022644">
    <property type="entry name" value="De-COase2_N"/>
</dbReference>
<dbReference type="Pfam" id="PF02784">
    <property type="entry name" value="Orn_Arg_deC_N"/>
    <property type="match status" value="1"/>
</dbReference>
<dbReference type="InterPro" id="IPR002433">
    <property type="entry name" value="Orn_de-COase"/>
</dbReference>
<dbReference type="InterPro" id="IPR029066">
    <property type="entry name" value="PLP-binding_barrel"/>
</dbReference>
<evidence type="ECO:0000256" key="5">
    <source>
        <dbReference type="ARBA" id="ARBA00034115"/>
    </source>
</evidence>
<evidence type="ECO:0000259" key="11">
    <source>
        <dbReference type="Pfam" id="PF02784"/>
    </source>
</evidence>
<comment type="similarity">
    <text evidence="2 9">Belongs to the Orn/Lys/Arg decarboxylase class-II family.</text>
</comment>
<dbReference type="PANTHER" id="PTHR11482:SF6">
    <property type="entry name" value="ORNITHINE DECARBOXYLASE 1-RELATED"/>
    <property type="match status" value="1"/>
</dbReference>
<comment type="cofactor">
    <cofactor evidence="1">
        <name>pyridoxal 5'-phosphate</name>
        <dbReference type="ChEBI" id="CHEBI:597326"/>
    </cofactor>
</comment>
<evidence type="ECO:0000259" key="10">
    <source>
        <dbReference type="Pfam" id="PF00278"/>
    </source>
</evidence>
<feature type="domain" description="Orn/DAP/Arg decarboxylase 2 C-terminal" evidence="10">
    <location>
        <begin position="29"/>
        <end position="325"/>
    </location>
</feature>
<keyword evidence="4" id="KW-0456">Lyase</keyword>
<dbReference type="Pfam" id="PF00278">
    <property type="entry name" value="Orn_DAP_Arg_deC"/>
    <property type="match status" value="1"/>
</dbReference>
<evidence type="ECO:0000256" key="1">
    <source>
        <dbReference type="ARBA" id="ARBA00001933"/>
    </source>
</evidence>
<dbReference type="PROSITE" id="PS00878">
    <property type="entry name" value="ODR_DC_2_1"/>
    <property type="match status" value="1"/>
</dbReference>
<dbReference type="InterPro" id="IPR000183">
    <property type="entry name" value="Orn/DAP/Arg_de-COase"/>
</dbReference>
<keyword evidence="3" id="KW-0663">Pyridoxal phosphate</keyword>
<keyword evidence="13" id="KW-1185">Reference proteome</keyword>
<organism evidence="12 13">
    <name type="scientific">Sphagnum jensenii</name>
    <dbReference type="NCBI Taxonomy" id="128206"/>
    <lineage>
        <taxon>Eukaryota</taxon>
        <taxon>Viridiplantae</taxon>
        <taxon>Streptophyta</taxon>
        <taxon>Embryophyta</taxon>
        <taxon>Bryophyta</taxon>
        <taxon>Sphagnophytina</taxon>
        <taxon>Sphagnopsida</taxon>
        <taxon>Sphagnales</taxon>
        <taxon>Sphagnaceae</taxon>
        <taxon>Sphagnum</taxon>
    </lineage>
</organism>
<evidence type="ECO:0000256" key="8">
    <source>
        <dbReference type="ARBA" id="ARBA00049127"/>
    </source>
</evidence>
<dbReference type="Gene3D" id="3.20.20.10">
    <property type="entry name" value="Alanine racemase"/>
    <property type="match status" value="1"/>
</dbReference>
<dbReference type="InterPro" id="IPR022643">
    <property type="entry name" value="De-COase2_C"/>
</dbReference>
<name>A0ABP0V9H2_9BRYO</name>
<dbReference type="PRINTS" id="PR01182">
    <property type="entry name" value="ORNDCRBXLASE"/>
</dbReference>
<sequence>MLERLFGVTPTVEDIIRDTIINGNCEEAFYVVDIQDILRKHKNWLLKMPRVQPFYAVKCNSTPIVLELLASLGIGFDCASKAEIDSILSLGVSPNNIIYANPCKTKSFIQHAANVGVDVMTFDNELELYKIRQFHPNARMVLRIKVDDSHSVCRLGLKFGADIERVPHLLQVAKNIGVNIIGCSFHVGSGCESADAYTDAISNAKYVFELGRQLGFDMTLLDIGGGFPGTSITKVTFDETSKAVNEALDQHFPAIDEFGNASNITIIAEPGRYYVASAFTLATNIIAKRAVPMEDQQIAMMYYLNDGVYGSFNCTIFDHWEVEPIPFP</sequence>
<evidence type="ECO:0000256" key="6">
    <source>
        <dbReference type="ARBA" id="ARBA00034138"/>
    </source>
</evidence>
<evidence type="ECO:0000256" key="7">
    <source>
        <dbReference type="ARBA" id="ARBA00046672"/>
    </source>
</evidence>
<dbReference type="SUPFAM" id="SSF51419">
    <property type="entry name" value="PLP-binding barrel"/>
    <property type="match status" value="1"/>
</dbReference>
<evidence type="ECO:0000256" key="4">
    <source>
        <dbReference type="ARBA" id="ARBA00023239"/>
    </source>
</evidence>
<dbReference type="EMBL" id="CAXAQS010000314">
    <property type="protein sequence ID" value="CAK9251075.1"/>
    <property type="molecule type" value="Genomic_DNA"/>
</dbReference>
<dbReference type="InterPro" id="IPR009006">
    <property type="entry name" value="Ala_racemase/Decarboxylase_C"/>
</dbReference>
<comment type="catalytic activity">
    <reaction evidence="8">
        <text>L-ornithine + H(+) = putrescine + CO2</text>
        <dbReference type="Rhea" id="RHEA:22964"/>
        <dbReference type="ChEBI" id="CHEBI:15378"/>
        <dbReference type="ChEBI" id="CHEBI:16526"/>
        <dbReference type="ChEBI" id="CHEBI:46911"/>
        <dbReference type="ChEBI" id="CHEBI:326268"/>
        <dbReference type="EC" id="4.1.1.17"/>
    </reaction>
</comment>
<gene>
    <name evidence="12" type="ORF">CSSPJE1EN1_LOCUS26453</name>
</gene>
<dbReference type="Gene3D" id="2.40.37.10">
    <property type="entry name" value="Lyase, Ornithine Decarboxylase, Chain A, domain 1"/>
    <property type="match status" value="1"/>
</dbReference>
<dbReference type="PRINTS" id="PR01179">
    <property type="entry name" value="ODADCRBXLASE"/>
</dbReference>
<accession>A0ABP0V9H2</accession>
<dbReference type="PANTHER" id="PTHR11482">
    <property type="entry name" value="ARGININE/DIAMINOPIMELATE/ORNITHINE DECARBOXYLASE"/>
    <property type="match status" value="1"/>
</dbReference>
<feature type="non-terminal residue" evidence="12">
    <location>
        <position position="328"/>
    </location>
</feature>